<dbReference type="Proteomes" id="UP000788993">
    <property type="component" value="Unassembled WGS sequence"/>
</dbReference>
<sequence length="642" mass="69555">MFELELPGFVLAPTEENKGFVPYGSKLARGCCCCCCCCCCWPWPNAKELDCWLLLPKRPPEVVPAGLLPNSPPEVADVEDWLLLPKSPPVVAGLFPKSPPDVDDWLLLPKRPPEVVPAGLFPNKLLVLLFVVPKLGVVVVVAGLLPNKDPDAAFVEPNPVPLEAGLLPNRVPDDALLLLFAPNPKPPPLPVLAVLLFPKRPPPELAAGLLPKTLFPNNDPFCALLVEPNPKPVPAGLLGWPKRPPDWPLLLPNSPPDCWLLLLLPNRLLEVLPVEPKPPDVFPDEPNPPKVGLLAVVFAPKRLPVLVPVLPKALVWLLLLPNTPLPVWLFEPKAGVVLYAPNVADGCCWPKGELFVCPNGAADEPNAELLFEPKADVLLLDDPKRPPVAGLLAPKRFPPVLLLDCPNRPPEVVLLDWPKRPPVLVAVPNPPAVLEPKLVPVPKLPVPADPELLPKRLPSIGLNGTTDVPLFWVLVAPRVDPNRGAVDCWPNGDVVAVDPKAEPVLFDVPKRPFDMVPVEAVLPKADWPNGEDELLNDDPVPNKPVFEEVPLAGALVLVLDPNVPSPEDVFAVAPNKPPVFVFVFEPNGDEVLLFTVFVPNGEELLLFQVLLEPNPPNPLVVDAELPNIINQGTCISNGIQQG</sequence>
<reference evidence="1" key="1">
    <citation type="journal article" date="2021" name="Open Biol.">
        <title>Shared evolutionary footprints suggest mitochondrial oxidative damage underlies multiple complex I losses in fungi.</title>
        <authorList>
            <person name="Schikora-Tamarit M.A."/>
            <person name="Marcet-Houben M."/>
            <person name="Nosek J."/>
            <person name="Gabaldon T."/>
        </authorList>
    </citation>
    <scope>NUCLEOTIDE SEQUENCE</scope>
    <source>
        <strain evidence="1">NCAIM Y.01608</strain>
    </source>
</reference>
<accession>A0A9P8PC97</accession>
<protein>
    <submittedName>
        <fullName evidence="1">Uncharacterized protein</fullName>
    </submittedName>
</protein>
<keyword evidence="2" id="KW-1185">Reference proteome</keyword>
<name>A0A9P8PC97_9ASCO</name>
<gene>
    <name evidence="1" type="ORF">OGATHE_002435</name>
</gene>
<dbReference type="EMBL" id="JAEUBD010000983">
    <property type="protein sequence ID" value="KAH3669623.1"/>
    <property type="molecule type" value="Genomic_DNA"/>
</dbReference>
<reference evidence="1" key="2">
    <citation type="submission" date="2021-01" db="EMBL/GenBank/DDBJ databases">
        <authorList>
            <person name="Schikora-Tamarit M.A."/>
        </authorList>
    </citation>
    <scope>NUCLEOTIDE SEQUENCE</scope>
    <source>
        <strain evidence="1">NCAIM Y.01608</strain>
    </source>
</reference>
<evidence type="ECO:0000313" key="2">
    <source>
        <dbReference type="Proteomes" id="UP000788993"/>
    </source>
</evidence>
<organism evidence="1 2">
    <name type="scientific">Ogataea polymorpha</name>
    <dbReference type="NCBI Taxonomy" id="460523"/>
    <lineage>
        <taxon>Eukaryota</taxon>
        <taxon>Fungi</taxon>
        <taxon>Dikarya</taxon>
        <taxon>Ascomycota</taxon>
        <taxon>Saccharomycotina</taxon>
        <taxon>Pichiomycetes</taxon>
        <taxon>Pichiales</taxon>
        <taxon>Pichiaceae</taxon>
        <taxon>Ogataea</taxon>
    </lineage>
</organism>
<evidence type="ECO:0000313" key="1">
    <source>
        <dbReference type="EMBL" id="KAH3669623.1"/>
    </source>
</evidence>
<proteinExistence type="predicted"/>
<comment type="caution">
    <text evidence="1">The sequence shown here is derived from an EMBL/GenBank/DDBJ whole genome shotgun (WGS) entry which is preliminary data.</text>
</comment>
<dbReference type="AlphaFoldDB" id="A0A9P8PC97"/>